<feature type="transmembrane region" description="Helical" evidence="1">
    <location>
        <begin position="225"/>
        <end position="241"/>
    </location>
</feature>
<dbReference type="Proteomes" id="UP001175271">
    <property type="component" value="Unassembled WGS sequence"/>
</dbReference>
<dbReference type="SUPFAM" id="SSF81321">
    <property type="entry name" value="Family A G protein-coupled receptor-like"/>
    <property type="match status" value="1"/>
</dbReference>
<feature type="transmembrane region" description="Helical" evidence="1">
    <location>
        <begin position="253"/>
        <end position="278"/>
    </location>
</feature>
<feature type="transmembrane region" description="Helical" evidence="1">
    <location>
        <begin position="369"/>
        <end position="394"/>
    </location>
</feature>
<feature type="transmembrane region" description="Helical" evidence="1">
    <location>
        <begin position="199"/>
        <end position="219"/>
    </location>
</feature>
<keyword evidence="1" id="KW-0472">Membrane</keyword>
<organism evidence="2 3">
    <name type="scientific">Steinernema hermaphroditum</name>
    <dbReference type="NCBI Taxonomy" id="289476"/>
    <lineage>
        <taxon>Eukaryota</taxon>
        <taxon>Metazoa</taxon>
        <taxon>Ecdysozoa</taxon>
        <taxon>Nematoda</taxon>
        <taxon>Chromadorea</taxon>
        <taxon>Rhabditida</taxon>
        <taxon>Tylenchina</taxon>
        <taxon>Panagrolaimomorpha</taxon>
        <taxon>Strongyloidoidea</taxon>
        <taxon>Steinernematidae</taxon>
        <taxon>Steinernema</taxon>
    </lineage>
</organism>
<feature type="transmembrane region" description="Helical" evidence="1">
    <location>
        <begin position="415"/>
        <end position="435"/>
    </location>
</feature>
<feature type="transmembrane region" description="Helical" evidence="1">
    <location>
        <begin position="116"/>
        <end position="137"/>
    </location>
</feature>
<gene>
    <name evidence="2" type="ORF">QR680_010225</name>
</gene>
<feature type="transmembrane region" description="Helical" evidence="1">
    <location>
        <begin position="323"/>
        <end position="349"/>
    </location>
</feature>
<accession>A0AA39IQV9</accession>
<reference evidence="2" key="1">
    <citation type="submission" date="2023-06" db="EMBL/GenBank/DDBJ databases">
        <title>Genomic analysis of the entomopathogenic nematode Steinernema hermaphroditum.</title>
        <authorList>
            <person name="Schwarz E.M."/>
            <person name="Heppert J.K."/>
            <person name="Baniya A."/>
            <person name="Schwartz H.T."/>
            <person name="Tan C.-H."/>
            <person name="Antoshechkin I."/>
            <person name="Sternberg P.W."/>
            <person name="Goodrich-Blair H."/>
            <person name="Dillman A.R."/>
        </authorList>
    </citation>
    <scope>NUCLEOTIDE SEQUENCE</scope>
    <source>
        <strain evidence="2">PS9179</strain>
        <tissue evidence="2">Whole animal</tissue>
    </source>
</reference>
<evidence type="ECO:0000313" key="3">
    <source>
        <dbReference type="Proteomes" id="UP001175271"/>
    </source>
</evidence>
<feature type="transmembrane region" description="Helical" evidence="1">
    <location>
        <begin position="39"/>
        <end position="64"/>
    </location>
</feature>
<protein>
    <recommendedName>
        <fullName evidence="4">G-protein coupled receptors family 1 profile domain-containing protein</fullName>
    </recommendedName>
</protein>
<keyword evidence="1" id="KW-1133">Transmembrane helix</keyword>
<dbReference type="Gene3D" id="1.20.1070.10">
    <property type="entry name" value="Rhodopsin 7-helix transmembrane proteins"/>
    <property type="match status" value="1"/>
</dbReference>
<feature type="transmembrane region" description="Helical" evidence="1">
    <location>
        <begin position="493"/>
        <end position="512"/>
    </location>
</feature>
<evidence type="ECO:0000313" key="2">
    <source>
        <dbReference type="EMBL" id="KAK0427438.1"/>
    </source>
</evidence>
<keyword evidence="1" id="KW-0812">Transmembrane</keyword>
<feature type="transmembrane region" description="Helical" evidence="1">
    <location>
        <begin position="84"/>
        <end position="104"/>
    </location>
</feature>
<evidence type="ECO:0008006" key="4">
    <source>
        <dbReference type="Google" id="ProtNLM"/>
    </source>
</evidence>
<keyword evidence="3" id="KW-1185">Reference proteome</keyword>
<name>A0AA39IQV9_9BILA</name>
<proteinExistence type="predicted"/>
<feature type="transmembrane region" description="Helical" evidence="1">
    <location>
        <begin position="6"/>
        <end position="30"/>
    </location>
</feature>
<sequence length="561" mass="63488">MPLRLPYGLCSLITAVVFFIWNLAVIWIIVRTKKFYKYWAYRIIAHIAVTDVIVLFIMGVSGGLSVFNTDGPTFLAKICFSLSLSFKVTETFLCFILGLNRLFVLAGLYVLDRSSIYWVCIVASWGIGAVLFAFMFANVTDVQYFPDDHRFDGNLSFIATYGQANTMAQIVILGLSAVIYLTICVKIKCKKTKVSKHEFGLFIQALIPFVWFVVTEVLMHLKRNGFRYVAAVHIIIYMIFNRENSTTAYLHVLAHRIYVVCVLTQSLLSLVLALNRFIIMIRIVKMDRDILYQIGIASSWIVGTIYFVCILHYENIFREVYHAFLYTVLGLLVLIYALITLSITVKSIALASEWGLFVLGFIENVPENTLLLVFIGHFGMVLWQFHYCATIALFAQRVFHLLFPLKNVRNFNHTVLVILSAVFLTGATGLTYSVVVNTKANVKPAPEGCLVFSFVFMTSVITVLGTYMIFLLHKHRNRKTSAMDRKTNTFVTYVFYVRFACITVPFVVDVTLSNTAHIDMGKYIGPFGAVGGVLDFSLKILAYYVLTRSPTKVMQAVSTTT</sequence>
<feature type="transmembrane region" description="Helical" evidence="1">
    <location>
        <begin position="524"/>
        <end position="546"/>
    </location>
</feature>
<feature type="transmembrane region" description="Helical" evidence="1">
    <location>
        <begin position="167"/>
        <end position="187"/>
    </location>
</feature>
<comment type="caution">
    <text evidence="2">The sequence shown here is derived from an EMBL/GenBank/DDBJ whole genome shotgun (WGS) entry which is preliminary data.</text>
</comment>
<dbReference type="EMBL" id="JAUCMV010000001">
    <property type="protein sequence ID" value="KAK0427438.1"/>
    <property type="molecule type" value="Genomic_DNA"/>
</dbReference>
<feature type="transmembrane region" description="Helical" evidence="1">
    <location>
        <begin position="450"/>
        <end position="472"/>
    </location>
</feature>
<dbReference type="AlphaFoldDB" id="A0AA39IQV9"/>
<evidence type="ECO:0000256" key="1">
    <source>
        <dbReference type="SAM" id="Phobius"/>
    </source>
</evidence>
<feature type="transmembrane region" description="Helical" evidence="1">
    <location>
        <begin position="290"/>
        <end position="311"/>
    </location>
</feature>